<dbReference type="CDD" id="cd16784">
    <property type="entry name" value="mRING-HC-C2H2C4_MDM4"/>
    <property type="match status" value="1"/>
</dbReference>
<evidence type="ECO:0000256" key="6">
    <source>
        <dbReference type="ARBA" id="ARBA00022833"/>
    </source>
</evidence>
<reference evidence="16" key="1">
    <citation type="submission" date="2025-08" db="UniProtKB">
        <authorList>
            <consortium name="RefSeq"/>
        </authorList>
    </citation>
    <scope>IDENTIFICATION</scope>
</reference>
<dbReference type="InterPro" id="IPR016495">
    <property type="entry name" value="p53_neg-reg_MDM_2/4"/>
</dbReference>
<dbReference type="GO" id="GO:0008270">
    <property type="term" value="F:zinc ion binding"/>
    <property type="evidence" value="ECO:0007669"/>
    <property type="project" value="UniProtKB-KW"/>
</dbReference>
<evidence type="ECO:0000256" key="2">
    <source>
        <dbReference type="ARBA" id="ARBA00005803"/>
    </source>
</evidence>
<keyword evidence="4" id="KW-0479">Metal-binding</keyword>
<dbReference type="GO" id="GO:0010468">
    <property type="term" value="P:regulation of gene expression"/>
    <property type="evidence" value="ECO:0007669"/>
    <property type="project" value="TreeGrafter"/>
</dbReference>
<dbReference type="SUPFAM" id="SSF90209">
    <property type="entry name" value="Ran binding protein zinc finger-like"/>
    <property type="match status" value="1"/>
</dbReference>
<evidence type="ECO:0000256" key="8">
    <source>
        <dbReference type="ARBA" id="ARBA00030149"/>
    </source>
</evidence>
<protein>
    <recommendedName>
        <fullName evidence="3">Protein Mdm4</fullName>
    </recommendedName>
    <alternativeName>
        <fullName evidence="10">Double minute 4 protein</fullName>
    </alternativeName>
    <alternativeName>
        <fullName evidence="9">Mdm2-like p53-binding protein</fullName>
    </alternativeName>
    <alternativeName>
        <fullName evidence="8">p53-binding protein Mdm4</fullName>
    </alternativeName>
</protein>
<dbReference type="PIRSF" id="PIRSF006748">
    <property type="entry name" value="p53_MDM_2/4"/>
    <property type="match status" value="1"/>
</dbReference>
<feature type="domain" description="DM2" evidence="14">
    <location>
        <begin position="58"/>
        <end position="141"/>
    </location>
</feature>
<name>A0A6P7ZQ10_9AMPH</name>
<evidence type="ECO:0000256" key="7">
    <source>
        <dbReference type="ARBA" id="ARBA00023242"/>
    </source>
</evidence>
<dbReference type="GO" id="GO:0051726">
    <property type="term" value="P:regulation of cell cycle"/>
    <property type="evidence" value="ECO:0007669"/>
    <property type="project" value="InterPro"/>
</dbReference>
<evidence type="ECO:0000313" key="15">
    <source>
        <dbReference type="Proteomes" id="UP000515156"/>
    </source>
</evidence>
<dbReference type="InterPro" id="IPR003121">
    <property type="entry name" value="SWIB_MDM2_domain"/>
</dbReference>
<evidence type="ECO:0000256" key="12">
    <source>
        <dbReference type="SAM" id="MobiDB-lite"/>
    </source>
</evidence>
<evidence type="ECO:0000256" key="9">
    <source>
        <dbReference type="ARBA" id="ARBA00031309"/>
    </source>
</evidence>
<dbReference type="Proteomes" id="UP000515156">
    <property type="component" value="Chromosome 12"/>
</dbReference>
<dbReference type="PIRSF" id="PIRSF500699">
    <property type="entry name" value="MDM4"/>
    <property type="match status" value="1"/>
</dbReference>
<dbReference type="CTD" id="4194"/>
<dbReference type="OrthoDB" id="24526at2759"/>
<comment type="similarity">
    <text evidence="2">Belongs to the MDM2/MDM4 family.</text>
</comment>
<keyword evidence="6" id="KW-0862">Zinc</keyword>
<sequence>MEPTRDKNELLEKYFLSFSRAIFFISCSITAKMTSSTSTQYPAAEMNPCSIASMGQGNQVRPKLPLLKVLRAAGARGETFTLKEVMHYLGQYIIIKQLYDKQQQHMVHCGDDELGLLLGIQSFSVKDPSPLYDMLRKNLTTTAAGAGAAQALTLAKDQSIDSPSQDQMKRAVQGGIPALGTTDNGDAAVVSTLLLKRQISDNDDDLTQERSQPQRKQPRLDLVFEEWDVAGLPWWFVGNLRNNYDPLSNGSTDIPTNQDIDTAVVSDTTDDLWFLNESESEKLSVEVKMESQDSEEDREGGREETGDKEVIEVAIYEDELDGTQCLSDTTDPGNDSEDSWQCTKCKKFNSPIKRYCFRCWALRKDWYADCPKLVHSLSTSNISSKPLKKEDDKGIDIPDCRRTISAPVVRPKDLNSILEKPRLTHCSSIESLDLEESTLLSPSASENKDRRQSSRLQTAELQNDTVLSCKGLLEPCRLCKRRPRNGNIIHGRTAHLVTCFPCAKMLQKGQLPCPVCKKQIHMVVKVFVA</sequence>
<evidence type="ECO:0000256" key="5">
    <source>
        <dbReference type="ARBA" id="ARBA00022771"/>
    </source>
</evidence>
<feature type="region of interest" description="Disordered" evidence="12">
    <location>
        <begin position="284"/>
        <end position="307"/>
    </location>
</feature>
<keyword evidence="5 11" id="KW-0863">Zinc-finger</keyword>
<dbReference type="Gene3D" id="2.20.28.240">
    <property type="match status" value="1"/>
</dbReference>
<gene>
    <name evidence="16" type="primary">MDM4</name>
</gene>
<evidence type="ECO:0000313" key="16">
    <source>
        <dbReference type="RefSeq" id="XP_030076901.1"/>
    </source>
</evidence>
<keyword evidence="7" id="KW-0539">Nucleus</keyword>
<dbReference type="RefSeq" id="XP_030076901.1">
    <property type="nucleotide sequence ID" value="XM_030221041.1"/>
</dbReference>
<dbReference type="PROSITE" id="PS01358">
    <property type="entry name" value="ZF_RANBP2_1"/>
    <property type="match status" value="1"/>
</dbReference>
<organism evidence="15 16">
    <name type="scientific">Microcaecilia unicolor</name>
    <dbReference type="NCBI Taxonomy" id="1415580"/>
    <lineage>
        <taxon>Eukaryota</taxon>
        <taxon>Metazoa</taxon>
        <taxon>Chordata</taxon>
        <taxon>Craniata</taxon>
        <taxon>Vertebrata</taxon>
        <taxon>Euteleostomi</taxon>
        <taxon>Amphibia</taxon>
        <taxon>Gymnophiona</taxon>
        <taxon>Siphonopidae</taxon>
        <taxon>Microcaecilia</taxon>
    </lineage>
</organism>
<dbReference type="InParanoid" id="A0A6P7ZQ10"/>
<dbReference type="InterPro" id="IPR013083">
    <property type="entry name" value="Znf_RING/FYVE/PHD"/>
</dbReference>
<dbReference type="AlphaFoldDB" id="A0A6P7ZQ10"/>
<dbReference type="PROSITE" id="PS51925">
    <property type="entry name" value="SWIB_MDM2"/>
    <property type="match status" value="1"/>
</dbReference>
<evidence type="ECO:0000256" key="1">
    <source>
        <dbReference type="ARBA" id="ARBA00004123"/>
    </source>
</evidence>
<dbReference type="PANTHER" id="PTHR46858">
    <property type="entry name" value="OS05G0521000 PROTEIN"/>
    <property type="match status" value="1"/>
</dbReference>
<dbReference type="InterPro" id="IPR036885">
    <property type="entry name" value="SWIB_MDM2_dom_sf"/>
</dbReference>
<evidence type="ECO:0000256" key="10">
    <source>
        <dbReference type="ARBA" id="ARBA00032090"/>
    </source>
</evidence>
<dbReference type="GO" id="GO:0002039">
    <property type="term" value="F:p53 binding"/>
    <property type="evidence" value="ECO:0007669"/>
    <property type="project" value="TreeGrafter"/>
</dbReference>
<dbReference type="Gene3D" id="1.10.245.10">
    <property type="entry name" value="SWIB/MDM2 domain"/>
    <property type="match status" value="1"/>
</dbReference>
<dbReference type="PROSITE" id="PS50199">
    <property type="entry name" value="ZF_RANBP2_2"/>
    <property type="match status" value="1"/>
</dbReference>
<accession>A0A6P7ZQ10</accession>
<dbReference type="InterPro" id="IPR036443">
    <property type="entry name" value="Znf_RanBP2_sf"/>
</dbReference>
<evidence type="ECO:0000256" key="3">
    <source>
        <dbReference type="ARBA" id="ARBA00016815"/>
    </source>
</evidence>
<dbReference type="SUPFAM" id="SSF47592">
    <property type="entry name" value="SWIB/MDM2 domain"/>
    <property type="match status" value="1"/>
</dbReference>
<proteinExistence type="inferred from homology"/>
<dbReference type="InterPro" id="IPR001876">
    <property type="entry name" value="Znf_RanBP2"/>
</dbReference>
<dbReference type="GeneID" id="115481705"/>
<evidence type="ECO:0000259" key="13">
    <source>
        <dbReference type="PROSITE" id="PS50199"/>
    </source>
</evidence>
<dbReference type="FunCoup" id="A0A6P7ZQ10">
    <property type="interactions" value="2487"/>
</dbReference>
<dbReference type="Pfam" id="PF00641">
    <property type="entry name" value="Zn_ribbon_RanBP"/>
    <property type="match status" value="1"/>
</dbReference>
<comment type="subcellular location">
    <subcellularLocation>
        <location evidence="1">Nucleus</location>
    </subcellularLocation>
</comment>
<evidence type="ECO:0000259" key="14">
    <source>
        <dbReference type="PROSITE" id="PS51925"/>
    </source>
</evidence>
<dbReference type="GO" id="GO:0043066">
    <property type="term" value="P:negative regulation of apoptotic process"/>
    <property type="evidence" value="ECO:0007669"/>
    <property type="project" value="InterPro"/>
</dbReference>
<evidence type="ECO:0000256" key="11">
    <source>
        <dbReference type="PROSITE-ProRule" id="PRU00322"/>
    </source>
</evidence>
<dbReference type="KEGG" id="muo:115481705"/>
<dbReference type="GO" id="GO:0016567">
    <property type="term" value="P:protein ubiquitination"/>
    <property type="evidence" value="ECO:0007669"/>
    <property type="project" value="TreeGrafter"/>
</dbReference>
<dbReference type="CDD" id="cd17673">
    <property type="entry name" value="MDM4"/>
    <property type="match status" value="1"/>
</dbReference>
<evidence type="ECO:0000256" key="4">
    <source>
        <dbReference type="ARBA" id="ARBA00022723"/>
    </source>
</evidence>
<feature type="domain" description="RanBP2-type" evidence="13">
    <location>
        <begin position="336"/>
        <end position="365"/>
    </location>
</feature>
<dbReference type="Pfam" id="PF13920">
    <property type="entry name" value="zf-C3HC4_3"/>
    <property type="match status" value="1"/>
</dbReference>
<dbReference type="GO" id="GO:0005634">
    <property type="term" value="C:nucleus"/>
    <property type="evidence" value="ECO:0007669"/>
    <property type="project" value="UniProtKB-SubCell"/>
</dbReference>
<dbReference type="InterPro" id="IPR015458">
    <property type="entry name" value="MDM4"/>
</dbReference>
<dbReference type="PANTHER" id="PTHR46858:SF12">
    <property type="entry name" value="PROTEIN MDM4"/>
    <property type="match status" value="1"/>
</dbReference>
<keyword evidence="15" id="KW-1185">Reference proteome</keyword>
<dbReference type="GO" id="GO:0061630">
    <property type="term" value="F:ubiquitin protein ligase activity"/>
    <property type="evidence" value="ECO:0007669"/>
    <property type="project" value="TreeGrafter"/>
</dbReference>
<dbReference type="Gene3D" id="3.30.40.10">
    <property type="entry name" value="Zinc/RING finger domain, C3HC4 (zinc finger)"/>
    <property type="match status" value="1"/>
</dbReference>